<comment type="caution">
    <text evidence="2">The sequence shown here is derived from an EMBL/GenBank/DDBJ whole genome shotgun (WGS) entry which is preliminary data.</text>
</comment>
<evidence type="ECO:0000256" key="1">
    <source>
        <dbReference type="ARBA" id="ARBA00023002"/>
    </source>
</evidence>
<dbReference type="Pfam" id="PF14027">
    <property type="entry name" value="Questin_oxidase"/>
    <property type="match status" value="1"/>
</dbReference>
<dbReference type="RefSeq" id="XP_062636460.1">
    <property type="nucleotide sequence ID" value="XM_062784014.1"/>
</dbReference>
<protein>
    <submittedName>
        <fullName evidence="2">Uncharacterized protein</fullName>
    </submittedName>
</protein>
<dbReference type="GeneID" id="87820627"/>
<keyword evidence="1" id="KW-0560">Oxidoreductase</keyword>
<dbReference type="InterPro" id="IPR025337">
    <property type="entry name" value="Questin_oxidase-like"/>
</dbReference>
<dbReference type="PANTHER" id="PTHR35870:SF6">
    <property type="entry name" value="MGS207 PROTEIN"/>
    <property type="match status" value="1"/>
</dbReference>
<dbReference type="AlphaFoldDB" id="A0AAN6V264"/>
<dbReference type="GO" id="GO:0016491">
    <property type="term" value="F:oxidoreductase activity"/>
    <property type="evidence" value="ECO:0007669"/>
    <property type="project" value="UniProtKB-KW"/>
</dbReference>
<evidence type="ECO:0000313" key="2">
    <source>
        <dbReference type="EMBL" id="KAK4143089.1"/>
    </source>
</evidence>
<dbReference type="Proteomes" id="UP001302676">
    <property type="component" value="Unassembled WGS sequence"/>
</dbReference>
<gene>
    <name evidence="2" type="ORF">C8A04DRAFT_37806</name>
</gene>
<reference evidence="2" key="1">
    <citation type="journal article" date="2023" name="Mol. Phylogenet. Evol.">
        <title>Genome-scale phylogeny and comparative genomics of the fungal order Sordariales.</title>
        <authorList>
            <person name="Hensen N."/>
            <person name="Bonometti L."/>
            <person name="Westerberg I."/>
            <person name="Brannstrom I.O."/>
            <person name="Guillou S."/>
            <person name="Cros-Aarteil S."/>
            <person name="Calhoun S."/>
            <person name="Haridas S."/>
            <person name="Kuo A."/>
            <person name="Mondo S."/>
            <person name="Pangilinan J."/>
            <person name="Riley R."/>
            <person name="LaButti K."/>
            <person name="Andreopoulos B."/>
            <person name="Lipzen A."/>
            <person name="Chen C."/>
            <person name="Yan M."/>
            <person name="Daum C."/>
            <person name="Ng V."/>
            <person name="Clum A."/>
            <person name="Steindorff A."/>
            <person name="Ohm R.A."/>
            <person name="Martin F."/>
            <person name="Silar P."/>
            <person name="Natvig D.O."/>
            <person name="Lalanne C."/>
            <person name="Gautier V."/>
            <person name="Ament-Velasquez S.L."/>
            <person name="Kruys A."/>
            <person name="Hutchinson M.I."/>
            <person name="Powell A.J."/>
            <person name="Barry K."/>
            <person name="Miller A.N."/>
            <person name="Grigoriev I.V."/>
            <person name="Debuchy R."/>
            <person name="Gladieux P."/>
            <person name="Hiltunen Thoren M."/>
            <person name="Johannesson H."/>
        </authorList>
    </citation>
    <scope>NUCLEOTIDE SEQUENCE</scope>
    <source>
        <strain evidence="2">CBS 141.50</strain>
    </source>
</reference>
<reference evidence="2" key="2">
    <citation type="submission" date="2023-05" db="EMBL/GenBank/DDBJ databases">
        <authorList>
            <consortium name="Lawrence Berkeley National Laboratory"/>
            <person name="Steindorff A."/>
            <person name="Hensen N."/>
            <person name="Bonometti L."/>
            <person name="Westerberg I."/>
            <person name="Brannstrom I.O."/>
            <person name="Guillou S."/>
            <person name="Cros-Aarteil S."/>
            <person name="Calhoun S."/>
            <person name="Haridas S."/>
            <person name="Kuo A."/>
            <person name="Mondo S."/>
            <person name="Pangilinan J."/>
            <person name="Riley R."/>
            <person name="Labutti K."/>
            <person name="Andreopoulos B."/>
            <person name="Lipzen A."/>
            <person name="Chen C."/>
            <person name="Yanf M."/>
            <person name="Daum C."/>
            <person name="Ng V."/>
            <person name="Clum A."/>
            <person name="Ohm R."/>
            <person name="Martin F."/>
            <person name="Silar P."/>
            <person name="Natvig D."/>
            <person name="Lalanne C."/>
            <person name="Gautier V."/>
            <person name="Ament-Velasquez S.L."/>
            <person name="Kruys A."/>
            <person name="Hutchinson M.I."/>
            <person name="Powell A.J."/>
            <person name="Barry K."/>
            <person name="Miller A.N."/>
            <person name="Grigoriev I.V."/>
            <person name="Debuchy R."/>
            <person name="Gladieux P."/>
            <person name="Thoren M.H."/>
            <person name="Johannesson H."/>
        </authorList>
    </citation>
    <scope>NUCLEOTIDE SEQUENCE</scope>
    <source>
        <strain evidence="2">CBS 141.50</strain>
    </source>
</reference>
<organism evidence="2 3">
    <name type="scientific">Dichotomopilus funicola</name>
    <dbReference type="NCBI Taxonomy" id="1934379"/>
    <lineage>
        <taxon>Eukaryota</taxon>
        <taxon>Fungi</taxon>
        <taxon>Dikarya</taxon>
        <taxon>Ascomycota</taxon>
        <taxon>Pezizomycotina</taxon>
        <taxon>Sordariomycetes</taxon>
        <taxon>Sordariomycetidae</taxon>
        <taxon>Sordariales</taxon>
        <taxon>Chaetomiaceae</taxon>
        <taxon>Dichotomopilus</taxon>
    </lineage>
</organism>
<name>A0AAN6V264_9PEZI</name>
<keyword evidence="3" id="KW-1185">Reference proteome</keyword>
<dbReference type="EMBL" id="MU853590">
    <property type="protein sequence ID" value="KAK4143089.1"/>
    <property type="molecule type" value="Genomic_DNA"/>
</dbReference>
<accession>A0AAN6V264</accession>
<evidence type="ECO:0000313" key="3">
    <source>
        <dbReference type="Proteomes" id="UP001302676"/>
    </source>
</evidence>
<sequence>MTKSTSRATFDRLLAAVHVQHALVRPDGTHNELPSALATLLFLGRTPEQLQTVNNSLASGLVPWTPSPRAVHDDEDKTRLLGDIRFQRAFMSYFSLENGNFGGDTRALAIHHIFSGNYSGSEPLLYGLFSGVGRPLSLLADGIELQATILVMESLTLSAVHWMERFGDLLTAPETPEPSTNYLSPEDILGRAGHDGRFSGVMKTGPGFHGVSYVFTHPGAQAAIMEYMQYLDTRDVMLLVQQISALSVLLLSATHKPKQPAFDLYLARLPTCVYSTRVLLTTWVVDQEQQLLLVRSLWLLVVLTYVTQLRPIIDGKLMVSEELACENATWEGVFGEPENGAGSAGAGGEIGDVDLLRALRSLRELSRVYEGVHGKLYLHAAWKMRKQWAGWTGRGTDREAVLNIRL</sequence>
<dbReference type="PANTHER" id="PTHR35870">
    <property type="entry name" value="PROTEIN, PUTATIVE (AFU_ORTHOLOGUE AFUA_5G03330)-RELATED"/>
    <property type="match status" value="1"/>
</dbReference>
<proteinExistence type="predicted"/>